<evidence type="ECO:0000313" key="9">
    <source>
        <dbReference type="EMBL" id="TVT50084.1"/>
    </source>
</evidence>
<dbReference type="Pfam" id="PF16901">
    <property type="entry name" value="DAO_C"/>
    <property type="match status" value="1"/>
</dbReference>
<dbReference type="Proteomes" id="UP000317355">
    <property type="component" value="Unassembled WGS sequence"/>
</dbReference>
<comment type="similarity">
    <text evidence="2 6">Belongs to the FAD-dependent glycerol-3-phosphate dehydrogenase family.</text>
</comment>
<reference evidence="9 10" key="1">
    <citation type="submission" date="2019-07" db="EMBL/GenBank/DDBJ databases">
        <title>The pathways for chlorine oxyanion respiration interact through the shared metabolite chlorate.</title>
        <authorList>
            <person name="Barnum T.P."/>
            <person name="Cheng Y."/>
            <person name="Hill K.A."/>
            <person name="Lucas L.N."/>
            <person name="Carlson H.K."/>
            <person name="Coates J.D."/>
        </authorList>
    </citation>
    <scope>NUCLEOTIDE SEQUENCE [LARGE SCALE GENOMIC DNA]</scope>
    <source>
        <strain evidence="9">BK-3</strain>
    </source>
</reference>
<evidence type="ECO:0000256" key="3">
    <source>
        <dbReference type="ARBA" id="ARBA00022630"/>
    </source>
</evidence>
<evidence type="ECO:0000259" key="7">
    <source>
        <dbReference type="Pfam" id="PF01266"/>
    </source>
</evidence>
<dbReference type="InterPro" id="IPR036188">
    <property type="entry name" value="FAD/NAD-bd_sf"/>
</dbReference>
<evidence type="ECO:0000256" key="5">
    <source>
        <dbReference type="ARBA" id="ARBA00023002"/>
    </source>
</evidence>
<feature type="domain" description="FAD dependent oxidoreductase" evidence="7">
    <location>
        <begin position="14"/>
        <end position="335"/>
    </location>
</feature>
<dbReference type="SUPFAM" id="SSF51905">
    <property type="entry name" value="FAD/NAD(P)-binding domain"/>
    <property type="match status" value="1"/>
</dbReference>
<evidence type="ECO:0000256" key="2">
    <source>
        <dbReference type="ARBA" id="ARBA00007330"/>
    </source>
</evidence>
<dbReference type="EMBL" id="VMRY01000111">
    <property type="protein sequence ID" value="TVT50084.1"/>
    <property type="molecule type" value="Genomic_DNA"/>
</dbReference>
<feature type="domain" description="Alpha-glycerophosphate oxidase C-terminal" evidence="8">
    <location>
        <begin position="391"/>
        <end position="485"/>
    </location>
</feature>
<dbReference type="Gene3D" id="3.30.9.10">
    <property type="entry name" value="D-Amino Acid Oxidase, subunit A, domain 2"/>
    <property type="match status" value="1"/>
</dbReference>
<protein>
    <recommendedName>
        <fullName evidence="6">Glycerol-3-phosphate dehydrogenase</fullName>
        <ecNumber evidence="6">1.1.5.3</ecNumber>
    </recommendedName>
</protein>
<evidence type="ECO:0000256" key="6">
    <source>
        <dbReference type="RuleBase" id="RU361217"/>
    </source>
</evidence>
<dbReference type="PANTHER" id="PTHR11985:SF15">
    <property type="entry name" value="GLYCEROL-3-PHOSPHATE DEHYDROGENASE, MITOCHONDRIAL"/>
    <property type="match status" value="1"/>
</dbReference>
<dbReference type="InterPro" id="IPR000447">
    <property type="entry name" value="G3P_DH_FAD-dep"/>
</dbReference>
<accession>A0A558CMV6</accession>
<evidence type="ECO:0000256" key="1">
    <source>
        <dbReference type="ARBA" id="ARBA00001974"/>
    </source>
</evidence>
<dbReference type="NCBIfam" id="NF009906">
    <property type="entry name" value="PRK13369.1"/>
    <property type="match status" value="1"/>
</dbReference>
<dbReference type="InterPro" id="IPR006076">
    <property type="entry name" value="FAD-dep_OxRdtase"/>
</dbReference>
<comment type="cofactor">
    <cofactor evidence="1 6">
        <name>FAD</name>
        <dbReference type="ChEBI" id="CHEBI:57692"/>
    </cofactor>
</comment>
<comment type="caution">
    <text evidence="9">The sequence shown here is derived from an EMBL/GenBank/DDBJ whole genome shotgun (WGS) entry which is preliminary data.</text>
</comment>
<dbReference type="PANTHER" id="PTHR11985">
    <property type="entry name" value="GLYCEROL-3-PHOSPHATE DEHYDROGENASE"/>
    <property type="match status" value="1"/>
</dbReference>
<dbReference type="PRINTS" id="PR01001">
    <property type="entry name" value="FADG3PDH"/>
</dbReference>
<dbReference type="Gene3D" id="3.50.50.60">
    <property type="entry name" value="FAD/NAD(P)-binding domain"/>
    <property type="match status" value="1"/>
</dbReference>
<evidence type="ECO:0000256" key="4">
    <source>
        <dbReference type="ARBA" id="ARBA00022827"/>
    </source>
</evidence>
<dbReference type="Pfam" id="PF01266">
    <property type="entry name" value="DAO"/>
    <property type="match status" value="1"/>
</dbReference>
<name>A0A558CMV6_9GAMM</name>
<dbReference type="GO" id="GO:0009331">
    <property type="term" value="C:glycerol-3-phosphate dehydrogenase (FAD) complex"/>
    <property type="evidence" value="ECO:0007669"/>
    <property type="project" value="UniProtKB-UniRule"/>
</dbReference>
<dbReference type="Gene3D" id="1.10.8.870">
    <property type="entry name" value="Alpha-glycerophosphate oxidase, cap domain"/>
    <property type="match status" value="1"/>
</dbReference>
<keyword evidence="3 6" id="KW-0285">Flavoprotein</keyword>
<dbReference type="AlphaFoldDB" id="A0A558CMV6"/>
<sequence>MAQEGCDQKIKQVDLLVIGGGINGAGVARDAAGRGLQVYLCEKDDLAQHTSSASTKLIHGGLRYLEFYDFNLVRHALHEREVLLRSAPHIIYPMRFILPHHKALRPKWMIRIGLFLYDHLGGRKILPASHSVDLRKHVAGGMLKPVYTSGFEYSDCWVHDARLVVLTAKDAETRGAIIATHTRCLSLTRYSDHWSATLQNERDGTTVKMIAKAVVNAAGPWVEEVLGLAVRVDQTHGVRFVKGSHIVVPRLFDHGYPYIFQHTDGRVLFAIPFEENYTLLGTTDIELDELPTEVAITQDEILYICNAVSEYFRHPINPESVVWSFSGVRPLYDDAASNASKVTRDYNLHLDKQQAPILSIYGGKITTFRKLAEEVLELLSECLEIEGSAWTAESHLPGGDFANNDFKLFFEQSKRRYPWMNKELLKSYAGHYGTQIDTLLEGSESEADLGIHFGGQLYEKEVRYLIRYEYAELAEDILWRRTKRGLRLSVEEIERFSSWLTHL</sequence>
<dbReference type="NCBIfam" id="NF008899">
    <property type="entry name" value="PRK12266.1"/>
    <property type="match status" value="1"/>
</dbReference>
<evidence type="ECO:0000259" key="8">
    <source>
        <dbReference type="Pfam" id="PF16901"/>
    </source>
</evidence>
<proteinExistence type="inferred from homology"/>
<organism evidence="9 10">
    <name type="scientific">Sedimenticola thiotaurini</name>
    <dbReference type="NCBI Taxonomy" id="1543721"/>
    <lineage>
        <taxon>Bacteria</taxon>
        <taxon>Pseudomonadati</taxon>
        <taxon>Pseudomonadota</taxon>
        <taxon>Gammaproteobacteria</taxon>
        <taxon>Chromatiales</taxon>
        <taxon>Sedimenticolaceae</taxon>
        <taxon>Sedimenticola</taxon>
    </lineage>
</organism>
<keyword evidence="4" id="KW-0274">FAD</keyword>
<keyword evidence="5 6" id="KW-0560">Oxidoreductase</keyword>
<evidence type="ECO:0000313" key="10">
    <source>
        <dbReference type="Proteomes" id="UP000317355"/>
    </source>
</evidence>
<gene>
    <name evidence="9" type="ORF">FHK82_16620</name>
</gene>
<dbReference type="PROSITE" id="PS00977">
    <property type="entry name" value="FAD_G3PDH_1"/>
    <property type="match status" value="1"/>
</dbReference>
<dbReference type="EC" id="1.1.5.3" evidence="6"/>
<dbReference type="GO" id="GO:0004368">
    <property type="term" value="F:glycerol-3-phosphate dehydrogenase (quinone) activity"/>
    <property type="evidence" value="ECO:0007669"/>
    <property type="project" value="UniProtKB-EC"/>
</dbReference>
<comment type="catalytic activity">
    <reaction evidence="6">
        <text>a quinone + sn-glycerol 3-phosphate = dihydroxyacetone phosphate + a quinol</text>
        <dbReference type="Rhea" id="RHEA:18977"/>
        <dbReference type="ChEBI" id="CHEBI:24646"/>
        <dbReference type="ChEBI" id="CHEBI:57597"/>
        <dbReference type="ChEBI" id="CHEBI:57642"/>
        <dbReference type="ChEBI" id="CHEBI:132124"/>
        <dbReference type="EC" id="1.1.5.3"/>
    </reaction>
</comment>
<dbReference type="InterPro" id="IPR031656">
    <property type="entry name" value="DAO_C"/>
</dbReference>
<dbReference type="GO" id="GO:0046168">
    <property type="term" value="P:glycerol-3-phosphate catabolic process"/>
    <property type="evidence" value="ECO:0007669"/>
    <property type="project" value="TreeGrafter"/>
</dbReference>
<dbReference type="InterPro" id="IPR038299">
    <property type="entry name" value="DAO_C_sf"/>
</dbReference>
<dbReference type="Gene3D" id="6.10.250.1890">
    <property type="match status" value="1"/>
</dbReference>